<gene>
    <name evidence="2" type="ORF">NTJ_15526</name>
</gene>
<accession>A0ABN7BG49</accession>
<dbReference type="EMBL" id="AP028922">
    <property type="protein sequence ID" value="BET02708.1"/>
    <property type="molecule type" value="Genomic_DNA"/>
</dbReference>
<proteinExistence type="predicted"/>
<dbReference type="Proteomes" id="UP001307889">
    <property type="component" value="Chromosome 14"/>
</dbReference>
<name>A0ABN7BG49_9HEMI</name>
<organism evidence="2 3">
    <name type="scientific">Nesidiocoris tenuis</name>
    <dbReference type="NCBI Taxonomy" id="355587"/>
    <lineage>
        <taxon>Eukaryota</taxon>
        <taxon>Metazoa</taxon>
        <taxon>Ecdysozoa</taxon>
        <taxon>Arthropoda</taxon>
        <taxon>Hexapoda</taxon>
        <taxon>Insecta</taxon>
        <taxon>Pterygota</taxon>
        <taxon>Neoptera</taxon>
        <taxon>Paraneoptera</taxon>
        <taxon>Hemiptera</taxon>
        <taxon>Heteroptera</taxon>
        <taxon>Panheteroptera</taxon>
        <taxon>Cimicomorpha</taxon>
        <taxon>Miridae</taxon>
        <taxon>Dicyphina</taxon>
        <taxon>Nesidiocoris</taxon>
    </lineage>
</organism>
<reference evidence="2 3" key="1">
    <citation type="submission" date="2023-09" db="EMBL/GenBank/DDBJ databases">
        <title>Nesidiocoris tenuis whole genome shotgun sequence.</title>
        <authorList>
            <person name="Shibata T."/>
            <person name="Shimoda M."/>
            <person name="Kobayashi T."/>
            <person name="Uehara T."/>
        </authorList>
    </citation>
    <scope>NUCLEOTIDE SEQUENCE [LARGE SCALE GENOMIC DNA]</scope>
    <source>
        <strain evidence="2 3">Japan</strain>
    </source>
</reference>
<feature type="region of interest" description="Disordered" evidence="1">
    <location>
        <begin position="34"/>
        <end position="53"/>
    </location>
</feature>
<keyword evidence="3" id="KW-1185">Reference proteome</keyword>
<sequence length="126" mass="13809">MAHLNIQKSVDNGWEHVRAIPVFGIKRNRKRVSNAGVSSRSAGHGHVPGGRVGHRVSPVGRVPAAIRFCACPRIITAFVERLEMTSSQIVTSVVQVNGAGDLCKSSIAPNFNVSLSLRYDYVWMIW</sequence>
<evidence type="ECO:0000256" key="1">
    <source>
        <dbReference type="SAM" id="MobiDB-lite"/>
    </source>
</evidence>
<evidence type="ECO:0000313" key="2">
    <source>
        <dbReference type="EMBL" id="BET02708.1"/>
    </source>
</evidence>
<evidence type="ECO:0000313" key="3">
    <source>
        <dbReference type="Proteomes" id="UP001307889"/>
    </source>
</evidence>
<protein>
    <submittedName>
        <fullName evidence="2">Uncharacterized protein</fullName>
    </submittedName>
</protein>